<dbReference type="GO" id="GO:0006654">
    <property type="term" value="P:phosphatidic acid biosynthetic process"/>
    <property type="evidence" value="ECO:0007669"/>
    <property type="project" value="TreeGrafter"/>
</dbReference>
<sequence>MCAGQGKDSSDMSLYGIGKALSRMYFSLSMRVRVIGRENIPETGPVLLCSNHISNLDPVLVGSHMKRSLNFMAKEELFENKTAGALLKRLGAFPVKRGSSDRRALKKGLGLLDDGHVLCLFPEGTRSKTGEIKSGLAGSGFFALRSKASIVPVVVIGSYKLFGRMTVIYGPPVDMDSMRARKADAAEATEMIMEHIRGLKKEHMEQSR</sequence>
<dbReference type="GO" id="GO:0003841">
    <property type="term" value="F:1-acylglycerol-3-phosphate O-acyltransferase activity"/>
    <property type="evidence" value="ECO:0007669"/>
    <property type="project" value="TreeGrafter"/>
</dbReference>
<dbReference type="PANTHER" id="PTHR10434">
    <property type="entry name" value="1-ACYL-SN-GLYCEROL-3-PHOSPHATE ACYLTRANSFERASE"/>
    <property type="match status" value="1"/>
</dbReference>
<proteinExistence type="predicted"/>
<dbReference type="SUPFAM" id="SSF69593">
    <property type="entry name" value="Glycerol-3-phosphate (1)-acyltransferase"/>
    <property type="match status" value="1"/>
</dbReference>
<dbReference type="STRING" id="1884432.SAMN05518683_10520"/>
<dbReference type="EMBL" id="FOXD01000005">
    <property type="protein sequence ID" value="SFP40866.1"/>
    <property type="molecule type" value="Genomic_DNA"/>
</dbReference>
<evidence type="ECO:0000256" key="2">
    <source>
        <dbReference type="ARBA" id="ARBA00023315"/>
    </source>
</evidence>
<dbReference type="PANTHER" id="PTHR10434:SF11">
    <property type="entry name" value="1-ACYL-SN-GLYCEROL-3-PHOSPHATE ACYLTRANSFERASE"/>
    <property type="match status" value="1"/>
</dbReference>
<dbReference type="Pfam" id="PF01553">
    <property type="entry name" value="Acyltransferase"/>
    <property type="match status" value="1"/>
</dbReference>
<gene>
    <name evidence="4" type="ORF">SAMN05518683_10520</name>
</gene>
<reference evidence="5" key="1">
    <citation type="submission" date="2016-10" db="EMBL/GenBank/DDBJ databases">
        <authorList>
            <person name="Varghese N."/>
            <person name="Submissions S."/>
        </authorList>
    </citation>
    <scope>NUCLEOTIDE SEQUENCE [LARGE SCALE GENOMIC DNA]</scope>
    <source>
        <strain evidence="5">S7</strain>
    </source>
</reference>
<evidence type="ECO:0000259" key="3">
    <source>
        <dbReference type="SMART" id="SM00563"/>
    </source>
</evidence>
<keyword evidence="5" id="KW-1185">Reference proteome</keyword>
<organism evidence="4 5">
    <name type="scientific">Salibacterium halotolerans</name>
    <dbReference type="NCBI Taxonomy" id="1884432"/>
    <lineage>
        <taxon>Bacteria</taxon>
        <taxon>Bacillati</taxon>
        <taxon>Bacillota</taxon>
        <taxon>Bacilli</taxon>
        <taxon>Bacillales</taxon>
        <taxon>Bacillaceae</taxon>
    </lineage>
</organism>
<dbReference type="CDD" id="cd07989">
    <property type="entry name" value="LPLAT_AGPAT-like"/>
    <property type="match status" value="1"/>
</dbReference>
<keyword evidence="1 4" id="KW-0808">Transferase</keyword>
<keyword evidence="2 4" id="KW-0012">Acyltransferase</keyword>
<evidence type="ECO:0000313" key="4">
    <source>
        <dbReference type="EMBL" id="SFP40866.1"/>
    </source>
</evidence>
<protein>
    <submittedName>
        <fullName evidence="4">1-acyl-sn-glycerol-3-phosphate acyltransferase</fullName>
    </submittedName>
</protein>
<dbReference type="InterPro" id="IPR002123">
    <property type="entry name" value="Plipid/glycerol_acylTrfase"/>
</dbReference>
<evidence type="ECO:0000313" key="5">
    <source>
        <dbReference type="Proteomes" id="UP000198892"/>
    </source>
</evidence>
<feature type="domain" description="Phospholipid/glycerol acyltransferase" evidence="3">
    <location>
        <begin position="46"/>
        <end position="158"/>
    </location>
</feature>
<dbReference type="Proteomes" id="UP000198892">
    <property type="component" value="Unassembled WGS sequence"/>
</dbReference>
<name>A0A1I5Q4Q0_9BACI</name>
<dbReference type="AlphaFoldDB" id="A0A1I5Q4Q0"/>
<accession>A0A1I5Q4Q0</accession>
<dbReference type="SMART" id="SM00563">
    <property type="entry name" value="PlsC"/>
    <property type="match status" value="1"/>
</dbReference>
<evidence type="ECO:0000256" key="1">
    <source>
        <dbReference type="ARBA" id="ARBA00022679"/>
    </source>
</evidence>